<gene>
    <name evidence="3" type="ORF">GALL_118570</name>
</gene>
<accession>A0A1J5SWT5</accession>
<dbReference type="SUPFAM" id="SSF57783">
    <property type="entry name" value="Zinc beta-ribbon"/>
    <property type="match status" value="1"/>
</dbReference>
<dbReference type="AlphaFoldDB" id="A0A1J5SWT5"/>
<dbReference type="Pfam" id="PF01396">
    <property type="entry name" value="Zn_ribbon_Top1"/>
    <property type="match status" value="1"/>
</dbReference>
<feature type="compositionally biased region" description="Basic and acidic residues" evidence="1">
    <location>
        <begin position="185"/>
        <end position="194"/>
    </location>
</feature>
<dbReference type="GO" id="GO:0003916">
    <property type="term" value="F:DNA topoisomerase activity"/>
    <property type="evidence" value="ECO:0007669"/>
    <property type="project" value="InterPro"/>
</dbReference>
<evidence type="ECO:0000259" key="2">
    <source>
        <dbReference type="PROSITE" id="PS50965"/>
    </source>
</evidence>
<dbReference type="GO" id="GO:0006265">
    <property type="term" value="P:DNA topological change"/>
    <property type="evidence" value="ECO:0007669"/>
    <property type="project" value="InterPro"/>
</dbReference>
<dbReference type="Gene3D" id="3.30.65.10">
    <property type="entry name" value="Bacterial Topoisomerase I, domain 1"/>
    <property type="match status" value="1"/>
</dbReference>
<dbReference type="PROSITE" id="PS50965">
    <property type="entry name" value="NERD"/>
    <property type="match status" value="1"/>
</dbReference>
<dbReference type="Pfam" id="PF08378">
    <property type="entry name" value="NERD"/>
    <property type="match status" value="1"/>
</dbReference>
<dbReference type="EMBL" id="MLJW01000046">
    <property type="protein sequence ID" value="OIR06060.1"/>
    <property type="molecule type" value="Genomic_DNA"/>
</dbReference>
<sequence>MSLMSTFKGFIGEAMGSLAHKMLLDKTIYRELNNVTIPTPDGTTQIDHVIVSRFGIFVIEAKNMNGWIFGDEKSAQWTQSFPGGKFKFQNPLRQNYRHTKCLSEFLGVEHEKLHSVVMFWGETTFKTEMPENVMDKGYATYIKSKSEVLFTDAEVDEIVEAIQTGKLPRTWATRKQHIASLKERHLKSEAKAEEVSPPQPQTGSDEPLCPLCNSPMVKRSAKRGANAGNQFWGCSRYPGCKGIVSV</sequence>
<evidence type="ECO:0000313" key="3">
    <source>
        <dbReference type="EMBL" id="OIR06060.1"/>
    </source>
</evidence>
<dbReference type="InterPro" id="IPR011528">
    <property type="entry name" value="NERD"/>
</dbReference>
<proteinExistence type="predicted"/>
<organism evidence="3">
    <name type="scientific">mine drainage metagenome</name>
    <dbReference type="NCBI Taxonomy" id="410659"/>
    <lineage>
        <taxon>unclassified sequences</taxon>
        <taxon>metagenomes</taxon>
        <taxon>ecological metagenomes</taxon>
    </lineage>
</organism>
<protein>
    <submittedName>
        <fullName evidence="3">Nuclease-related domain protein</fullName>
    </submittedName>
</protein>
<comment type="caution">
    <text evidence="3">The sequence shown here is derived from an EMBL/GenBank/DDBJ whole genome shotgun (WGS) entry which is preliminary data.</text>
</comment>
<dbReference type="GO" id="GO:0003677">
    <property type="term" value="F:DNA binding"/>
    <property type="evidence" value="ECO:0007669"/>
    <property type="project" value="InterPro"/>
</dbReference>
<evidence type="ECO:0000256" key="1">
    <source>
        <dbReference type="SAM" id="MobiDB-lite"/>
    </source>
</evidence>
<reference evidence="3" key="1">
    <citation type="submission" date="2016-10" db="EMBL/GenBank/DDBJ databases">
        <title>Sequence of Gallionella enrichment culture.</title>
        <authorList>
            <person name="Poehlein A."/>
            <person name="Muehling M."/>
            <person name="Daniel R."/>
        </authorList>
    </citation>
    <scope>NUCLEOTIDE SEQUENCE</scope>
</reference>
<feature type="domain" description="NERD" evidence="2">
    <location>
        <begin position="8"/>
        <end position="125"/>
    </location>
</feature>
<dbReference type="InterPro" id="IPR013498">
    <property type="entry name" value="Topo_IA_Znf"/>
</dbReference>
<feature type="region of interest" description="Disordered" evidence="1">
    <location>
        <begin position="185"/>
        <end position="210"/>
    </location>
</feature>
<dbReference type="GO" id="GO:0005694">
    <property type="term" value="C:chromosome"/>
    <property type="evidence" value="ECO:0007669"/>
    <property type="project" value="InterPro"/>
</dbReference>
<name>A0A1J5SWT5_9ZZZZ</name>